<reference evidence="2" key="1">
    <citation type="journal article" date="2021" name="Evol. Appl.">
        <title>The genome of the Pyrenean desman and the effects of bottlenecks and inbreeding on the genomic landscape of an endangered species.</title>
        <authorList>
            <person name="Escoda L."/>
            <person name="Castresana J."/>
        </authorList>
    </citation>
    <scope>NUCLEOTIDE SEQUENCE</scope>
    <source>
        <strain evidence="2">IBE-C5619</strain>
    </source>
</reference>
<accession>A0A8J5ZTR7</accession>
<name>A0A8J5ZTR7_GALPY</name>
<dbReference type="OrthoDB" id="9329845at2759"/>
<feature type="region of interest" description="Disordered" evidence="1">
    <location>
        <begin position="23"/>
        <end position="47"/>
    </location>
</feature>
<evidence type="ECO:0000313" key="2">
    <source>
        <dbReference type="EMBL" id="KAG8507001.1"/>
    </source>
</evidence>
<keyword evidence="3" id="KW-1185">Reference proteome</keyword>
<feature type="non-terminal residue" evidence="2">
    <location>
        <position position="1"/>
    </location>
</feature>
<gene>
    <name evidence="2" type="ORF">J0S82_009410</name>
</gene>
<dbReference type="EMBL" id="JAGFMF010012132">
    <property type="protein sequence ID" value="KAG8507001.1"/>
    <property type="molecule type" value="Genomic_DNA"/>
</dbReference>
<dbReference type="Proteomes" id="UP000700334">
    <property type="component" value="Unassembled WGS sequence"/>
</dbReference>
<feature type="region of interest" description="Disordered" evidence="1">
    <location>
        <begin position="78"/>
        <end position="110"/>
    </location>
</feature>
<feature type="non-terminal residue" evidence="2">
    <location>
        <position position="110"/>
    </location>
</feature>
<proteinExistence type="predicted"/>
<sequence length="110" mass="12199">FTIVSNLFLKLHLQIFNTTPDVSHTNQLHLSRKKSSDSKPPSCSERPLTLFHAVQSTEKQEQRNSVINSSLESVVSSNTNSILNSNNSLQPNVNSSDPDLDVLKPTRPNS</sequence>
<comment type="caution">
    <text evidence="2">The sequence shown here is derived from an EMBL/GenBank/DDBJ whole genome shotgun (WGS) entry which is preliminary data.</text>
</comment>
<feature type="compositionally biased region" description="Low complexity" evidence="1">
    <location>
        <begin position="78"/>
        <end position="89"/>
    </location>
</feature>
<dbReference type="AlphaFoldDB" id="A0A8J5ZTR7"/>
<protein>
    <submittedName>
        <fullName evidence="2">Rho GTPase-activating protein 26</fullName>
    </submittedName>
</protein>
<evidence type="ECO:0000313" key="3">
    <source>
        <dbReference type="Proteomes" id="UP000700334"/>
    </source>
</evidence>
<organism evidence="2 3">
    <name type="scientific">Galemys pyrenaicus</name>
    <name type="common">Iberian desman</name>
    <name type="synonym">Pyrenean desman</name>
    <dbReference type="NCBI Taxonomy" id="202257"/>
    <lineage>
        <taxon>Eukaryota</taxon>
        <taxon>Metazoa</taxon>
        <taxon>Chordata</taxon>
        <taxon>Craniata</taxon>
        <taxon>Vertebrata</taxon>
        <taxon>Euteleostomi</taxon>
        <taxon>Mammalia</taxon>
        <taxon>Eutheria</taxon>
        <taxon>Laurasiatheria</taxon>
        <taxon>Eulipotyphla</taxon>
        <taxon>Talpidae</taxon>
        <taxon>Galemys</taxon>
    </lineage>
</organism>
<evidence type="ECO:0000256" key="1">
    <source>
        <dbReference type="SAM" id="MobiDB-lite"/>
    </source>
</evidence>